<dbReference type="PATRIC" id="fig|754476.3.peg.819"/>
<dbReference type="PROSITE" id="PS51832">
    <property type="entry name" value="HD_GYP"/>
    <property type="match status" value="1"/>
</dbReference>
<sequence length="371" mass="42338">MANQYGRPDNLKPYESARRLSILKKTKEVLIIDDQSTGRTILEKIVQQIGENIHVTALSNSTEALQWLSQHEADLIVTDYRMPEIDGIEFIRRVRQMPALQSVPIMMITVVSEKAVRYDALDAGATAFLTRPIDQIECRTSCRNLLQMHEQHLIIEDRANWLARQVEIATEQIILREKETIIRLAKAGEYRDEGTGNHVIRMAKYSRFIAEALGVFDEQQCEDLEYAAPMHDIGKIGIPDNILLKPGKLDPEEWEIMKTHTTIGHEILSDSQSKYMHIGAVIALHHHERYDGKGYPSQLKGEEIPLIARVVSVADIYDALVSERPYKKAWSNEDACRYIEQSAGTQLDPRCVQAFFDRIDAIQQIQAEYAD</sequence>
<dbReference type="GO" id="GO:0004112">
    <property type="term" value="F:cyclic-nucleotide phosphodiesterase activity"/>
    <property type="evidence" value="ECO:0007669"/>
    <property type="project" value="UniProtKB-ARBA"/>
</dbReference>
<reference evidence="2 3" key="2">
    <citation type="journal article" date="2013" name="Int. J. Syst. Evol. Microbiol.">
        <title>Methylophaga nitratireducenticrescens sp. nov. and Methylophaga frappieri sp. nov., isolated from the biofilm of the methanol-fed denitrification system treating the seawater at the Montreal Biodome.</title>
        <authorList>
            <person name="Villeneuve C."/>
            <person name="Martineau C."/>
            <person name="Mauffrey F."/>
            <person name="Villemur R."/>
        </authorList>
    </citation>
    <scope>NUCLEOTIDE SEQUENCE [LARGE SCALE GENOMIC DNA]</scope>
    <source>
        <strain evidence="2 3">JAM1</strain>
    </source>
</reference>
<reference evidence="2 3" key="1">
    <citation type="journal article" date="2012" name="J. Bacteriol.">
        <title>Complete genome sequences of Methylophaga sp. strain JAM1 and Methylophaga sp. strain JAM7.</title>
        <authorList>
            <person name="Villeneuve C."/>
            <person name="Martineau C."/>
            <person name="Mauffrey F."/>
            <person name="Villemur R."/>
        </authorList>
    </citation>
    <scope>NUCLEOTIDE SEQUENCE [LARGE SCALE GENOMIC DNA]</scope>
    <source>
        <strain evidence="2 3">JAM1</strain>
    </source>
</reference>
<protein>
    <submittedName>
        <fullName evidence="2">Response regulator</fullName>
    </submittedName>
</protein>
<dbReference type="InterPro" id="IPR001789">
    <property type="entry name" value="Sig_transdc_resp-reg_receiver"/>
</dbReference>
<dbReference type="EMBL" id="CP003390">
    <property type="protein sequence ID" value="AFI83675.1"/>
    <property type="molecule type" value="Genomic_DNA"/>
</dbReference>
<dbReference type="Pfam" id="PF00072">
    <property type="entry name" value="Response_reg"/>
    <property type="match status" value="1"/>
</dbReference>
<organism evidence="2 3">
    <name type="scientific">Methylophaga nitratireducenticrescens</name>
    <dbReference type="NCBI Taxonomy" id="754476"/>
    <lineage>
        <taxon>Bacteria</taxon>
        <taxon>Pseudomonadati</taxon>
        <taxon>Pseudomonadota</taxon>
        <taxon>Gammaproteobacteria</taxon>
        <taxon>Thiotrichales</taxon>
        <taxon>Piscirickettsiaceae</taxon>
        <taxon>Methylophaga</taxon>
    </lineage>
</organism>
<dbReference type="InterPro" id="IPR037522">
    <property type="entry name" value="HD_GYP_dom"/>
</dbReference>
<dbReference type="PROSITE" id="PS50110">
    <property type="entry name" value="RESPONSE_REGULATORY"/>
    <property type="match status" value="1"/>
</dbReference>
<dbReference type="Proteomes" id="UP000009144">
    <property type="component" value="Chromosome"/>
</dbReference>
<dbReference type="SUPFAM" id="SSF109604">
    <property type="entry name" value="HD-domain/PDEase-like"/>
    <property type="match status" value="1"/>
</dbReference>
<dbReference type="STRING" id="754476.Q7A_830"/>
<dbReference type="Gene3D" id="1.10.3210.10">
    <property type="entry name" value="Hypothetical protein af1432"/>
    <property type="match status" value="1"/>
</dbReference>
<dbReference type="FunFam" id="1.10.3210.10:FF:000018">
    <property type="entry name" value="Two-component system response regulator"/>
    <property type="match status" value="1"/>
</dbReference>
<dbReference type="CDD" id="cd17551">
    <property type="entry name" value="REC_RpfG-like"/>
    <property type="match status" value="1"/>
</dbReference>
<dbReference type="RefSeq" id="WP_014706050.1">
    <property type="nucleotide sequence ID" value="NC_017857.3"/>
</dbReference>
<accession>I1XH06</accession>
<dbReference type="PANTHER" id="PTHR45228:SF1">
    <property type="entry name" value="CYCLIC DI-GMP PHOSPHODIESTERASE TM_0186"/>
    <property type="match status" value="1"/>
</dbReference>
<dbReference type="PANTHER" id="PTHR45228">
    <property type="entry name" value="CYCLIC DI-GMP PHOSPHODIESTERASE TM_0186-RELATED"/>
    <property type="match status" value="1"/>
</dbReference>
<keyword evidence="3" id="KW-1185">Reference proteome</keyword>
<name>I1XH06_METNJ</name>
<evidence type="ECO:0000313" key="2">
    <source>
        <dbReference type="EMBL" id="AFI83675.1"/>
    </source>
</evidence>
<dbReference type="InterPro" id="IPR011006">
    <property type="entry name" value="CheY-like_superfamily"/>
</dbReference>
<dbReference type="KEGG" id="mej:Q7A_830"/>
<proteinExistence type="predicted"/>
<dbReference type="OrthoDB" id="9816273at2"/>
<dbReference type="Gene3D" id="3.40.50.2300">
    <property type="match status" value="1"/>
</dbReference>
<dbReference type="InterPro" id="IPR052020">
    <property type="entry name" value="Cyclic_di-GMP/3'3'-cGAMP_PDE"/>
</dbReference>
<dbReference type="InterPro" id="IPR003607">
    <property type="entry name" value="HD/PDEase_dom"/>
</dbReference>
<evidence type="ECO:0000313" key="3">
    <source>
        <dbReference type="Proteomes" id="UP000009144"/>
    </source>
</evidence>
<dbReference type="eggNOG" id="COG3437">
    <property type="taxonomic scope" value="Bacteria"/>
</dbReference>
<dbReference type="AlphaFoldDB" id="I1XH06"/>
<keyword evidence="1" id="KW-0378">Hydrolase</keyword>
<dbReference type="GO" id="GO:0000160">
    <property type="term" value="P:phosphorelay signal transduction system"/>
    <property type="evidence" value="ECO:0007669"/>
    <property type="project" value="InterPro"/>
</dbReference>
<dbReference type="CDD" id="cd00077">
    <property type="entry name" value="HDc"/>
    <property type="match status" value="1"/>
</dbReference>
<dbReference type="SMART" id="SM00448">
    <property type="entry name" value="REC"/>
    <property type="match status" value="1"/>
</dbReference>
<gene>
    <name evidence="2" type="ordered locus">Q7A_830</name>
</gene>
<dbReference type="GO" id="GO:0009214">
    <property type="term" value="P:cyclic nucleotide catabolic process"/>
    <property type="evidence" value="ECO:0007669"/>
    <property type="project" value="UniProtKB-ARBA"/>
</dbReference>
<dbReference type="HOGENOM" id="CLU_000445_92_10_6"/>
<evidence type="ECO:0000256" key="1">
    <source>
        <dbReference type="ARBA" id="ARBA00022801"/>
    </source>
</evidence>
<dbReference type="SUPFAM" id="SSF52172">
    <property type="entry name" value="CheY-like"/>
    <property type="match status" value="1"/>
</dbReference>
<dbReference type="SMART" id="SM00471">
    <property type="entry name" value="HDc"/>
    <property type="match status" value="1"/>
</dbReference>
<dbReference type="Pfam" id="PF13487">
    <property type="entry name" value="HD_5"/>
    <property type="match status" value="1"/>
</dbReference>